<dbReference type="AlphaFoldDB" id="A0AAY5E803"/>
<keyword evidence="1" id="KW-0479">Metal-binding</keyword>
<dbReference type="CDD" id="cd19769">
    <property type="entry name" value="Bbox2_TRIM16-like"/>
    <property type="match status" value="1"/>
</dbReference>
<dbReference type="SUPFAM" id="SSF57850">
    <property type="entry name" value="RING/U-box"/>
    <property type="match status" value="1"/>
</dbReference>
<dbReference type="Proteomes" id="UP000314983">
    <property type="component" value="Chromosome 3"/>
</dbReference>
<dbReference type="Pfam" id="PF00643">
    <property type="entry name" value="zf-B_box"/>
    <property type="match status" value="1"/>
</dbReference>
<dbReference type="SUPFAM" id="SSF57845">
    <property type="entry name" value="B-box zinc-binding domain"/>
    <property type="match status" value="1"/>
</dbReference>
<dbReference type="Gene3D" id="3.30.40.10">
    <property type="entry name" value="Zinc/RING finger domain, C3HC4 (zinc finger)"/>
    <property type="match status" value="1"/>
</dbReference>
<dbReference type="SMART" id="SM00336">
    <property type="entry name" value="BBOX"/>
    <property type="match status" value="1"/>
</dbReference>
<reference evidence="7" key="3">
    <citation type="submission" date="2025-09" db="UniProtKB">
        <authorList>
            <consortium name="Ensembl"/>
        </authorList>
    </citation>
    <scope>IDENTIFICATION</scope>
</reference>
<evidence type="ECO:0000256" key="3">
    <source>
        <dbReference type="ARBA" id="ARBA00022833"/>
    </source>
</evidence>
<dbReference type="Pfam" id="PF15227">
    <property type="entry name" value="zf-C3HC4_4"/>
    <property type="match status" value="1"/>
</dbReference>
<dbReference type="InterPro" id="IPR051051">
    <property type="entry name" value="E3_ubiq-ligase_TRIM/RNF"/>
</dbReference>
<dbReference type="SMART" id="SM00184">
    <property type="entry name" value="RING"/>
    <property type="match status" value="1"/>
</dbReference>
<evidence type="ECO:0000313" key="8">
    <source>
        <dbReference type="Proteomes" id="UP000314983"/>
    </source>
</evidence>
<evidence type="ECO:0000259" key="6">
    <source>
        <dbReference type="PROSITE" id="PS50119"/>
    </source>
</evidence>
<dbReference type="Ensembl" id="ENSEEET00000057313.1">
    <property type="protein sequence ID" value="ENSEEEP00000052699.1"/>
    <property type="gene ID" value="ENSEEEG00000027801.1"/>
</dbReference>
<accession>A0AAY5E803</accession>
<keyword evidence="3" id="KW-0862">Zinc</keyword>
<feature type="domain" description="RING-type" evidence="5">
    <location>
        <begin position="14"/>
        <end position="56"/>
    </location>
</feature>
<evidence type="ECO:0000256" key="1">
    <source>
        <dbReference type="ARBA" id="ARBA00022723"/>
    </source>
</evidence>
<dbReference type="Gene3D" id="3.30.160.60">
    <property type="entry name" value="Classic Zinc Finger"/>
    <property type="match status" value="1"/>
</dbReference>
<feature type="domain" description="B box-type" evidence="6">
    <location>
        <begin position="144"/>
        <end position="184"/>
    </location>
</feature>
<dbReference type="PROSITE" id="PS50119">
    <property type="entry name" value="ZF_BBOX"/>
    <property type="match status" value="1"/>
</dbReference>
<evidence type="ECO:0000256" key="4">
    <source>
        <dbReference type="PROSITE-ProRule" id="PRU00024"/>
    </source>
</evidence>
<dbReference type="PANTHER" id="PTHR25465">
    <property type="entry name" value="B-BOX DOMAIN CONTAINING"/>
    <property type="match status" value="1"/>
</dbReference>
<protein>
    <submittedName>
        <fullName evidence="7">Uncharacterized protein</fullName>
    </submittedName>
</protein>
<evidence type="ECO:0000313" key="7">
    <source>
        <dbReference type="Ensembl" id="ENSEEEP00000052699.1"/>
    </source>
</evidence>
<dbReference type="GeneTree" id="ENSGT01150000286950"/>
<dbReference type="InterPro" id="IPR013083">
    <property type="entry name" value="Znf_RING/FYVE/PHD"/>
</dbReference>
<dbReference type="InterPro" id="IPR017907">
    <property type="entry name" value="Znf_RING_CS"/>
</dbReference>
<dbReference type="PROSITE" id="PS00518">
    <property type="entry name" value="ZF_RING_1"/>
    <property type="match status" value="1"/>
</dbReference>
<dbReference type="InterPro" id="IPR001841">
    <property type="entry name" value="Znf_RING"/>
</dbReference>
<dbReference type="PANTHER" id="PTHR25465:SF75">
    <property type="entry name" value="E3 UBIQUITIN_ISG15 LIGASE TRIM25-RELATED"/>
    <property type="match status" value="1"/>
</dbReference>
<dbReference type="GO" id="GO:0008270">
    <property type="term" value="F:zinc ion binding"/>
    <property type="evidence" value="ECO:0007669"/>
    <property type="project" value="UniProtKB-KW"/>
</dbReference>
<dbReference type="InterPro" id="IPR058030">
    <property type="entry name" value="TRIM8/14/16/25/29/45/65_CC"/>
</dbReference>
<dbReference type="Pfam" id="PF25600">
    <property type="entry name" value="TRIM_CC"/>
    <property type="match status" value="1"/>
</dbReference>
<dbReference type="InterPro" id="IPR000315">
    <property type="entry name" value="Znf_B-box"/>
</dbReference>
<organism evidence="7 8">
    <name type="scientific">Electrophorus electricus</name>
    <name type="common">Electric eel</name>
    <name type="synonym">Gymnotus electricus</name>
    <dbReference type="NCBI Taxonomy" id="8005"/>
    <lineage>
        <taxon>Eukaryota</taxon>
        <taxon>Metazoa</taxon>
        <taxon>Chordata</taxon>
        <taxon>Craniata</taxon>
        <taxon>Vertebrata</taxon>
        <taxon>Euteleostomi</taxon>
        <taxon>Actinopterygii</taxon>
        <taxon>Neopterygii</taxon>
        <taxon>Teleostei</taxon>
        <taxon>Ostariophysi</taxon>
        <taxon>Gymnotiformes</taxon>
        <taxon>Gymnotoidei</taxon>
        <taxon>Gymnotidae</taxon>
        <taxon>Electrophorus</taxon>
    </lineage>
</organism>
<dbReference type="PROSITE" id="PS50089">
    <property type="entry name" value="ZF_RING_2"/>
    <property type="match status" value="1"/>
</dbReference>
<keyword evidence="2 4" id="KW-0863">Zinc-finger</keyword>
<proteinExistence type="predicted"/>
<dbReference type="Gene3D" id="4.10.830.40">
    <property type="match status" value="1"/>
</dbReference>
<evidence type="ECO:0000259" key="5">
    <source>
        <dbReference type="PROSITE" id="PS50089"/>
    </source>
</evidence>
<reference evidence="7 8" key="1">
    <citation type="submission" date="2020-05" db="EMBL/GenBank/DDBJ databases">
        <title>Electrophorus electricus (electric eel) genome, fEleEle1, primary haplotype.</title>
        <authorList>
            <person name="Myers G."/>
            <person name="Meyer A."/>
            <person name="Fedrigo O."/>
            <person name="Formenti G."/>
            <person name="Rhie A."/>
            <person name="Tracey A."/>
            <person name="Sims Y."/>
            <person name="Jarvis E.D."/>
        </authorList>
    </citation>
    <scope>NUCLEOTIDE SEQUENCE [LARGE SCALE GENOMIC DNA]</scope>
</reference>
<sequence length="313" mass="36333">MAESIFRDQDQYSCSICLDLMTDPVTIPCGHSYCMTCIKDYWDKDDYRKNNCPQCRQRFLPRPALNKNTILAEIMEKLRKNDFQVSSNATMLAELEYIECDFCTGKKVRAVNSCLECRASYCEMHLQPHFDFPALKKHKLVNATNMLSCPKHDKLLEVFCRTDQNCICMLCLMDDHKGHDTVSSATERDEKQIRLQADRIKLEEKRKGKEHELHDLQKDQKTRIDAAQQAVESTTKAFTATADLMKKKCSEIIEKIQAQEKADLDRLNGLQEQLELEIAILRGHEDDLDKLLQTADNIHFLQVYHCLCLYQIK</sequence>
<keyword evidence="8" id="KW-1185">Reference proteome</keyword>
<name>A0AAY5E803_ELEEL</name>
<reference evidence="7" key="2">
    <citation type="submission" date="2025-08" db="UniProtKB">
        <authorList>
            <consortium name="Ensembl"/>
        </authorList>
    </citation>
    <scope>IDENTIFICATION</scope>
</reference>
<evidence type="ECO:0000256" key="2">
    <source>
        <dbReference type="ARBA" id="ARBA00022771"/>
    </source>
</evidence>